<dbReference type="EMBL" id="JAPWTK010000014">
    <property type="protein sequence ID" value="KAJ8959168.1"/>
    <property type="molecule type" value="Genomic_DNA"/>
</dbReference>
<dbReference type="Proteomes" id="UP001162162">
    <property type="component" value="Unassembled WGS sequence"/>
</dbReference>
<sequence>MWTWGWHTIATNVKRRRARTSIVKLTSTPY</sequence>
<dbReference type="AlphaFoldDB" id="A0AAV8Z6R0"/>
<accession>A0AAV8Z6R0</accession>
<evidence type="ECO:0000313" key="1">
    <source>
        <dbReference type="EMBL" id="KAJ8959168.1"/>
    </source>
</evidence>
<evidence type="ECO:0000313" key="2">
    <source>
        <dbReference type="Proteomes" id="UP001162162"/>
    </source>
</evidence>
<keyword evidence="2" id="KW-1185">Reference proteome</keyword>
<gene>
    <name evidence="1" type="ORF">NQ318_022429</name>
</gene>
<organism evidence="1 2">
    <name type="scientific">Aromia moschata</name>
    <dbReference type="NCBI Taxonomy" id="1265417"/>
    <lineage>
        <taxon>Eukaryota</taxon>
        <taxon>Metazoa</taxon>
        <taxon>Ecdysozoa</taxon>
        <taxon>Arthropoda</taxon>
        <taxon>Hexapoda</taxon>
        <taxon>Insecta</taxon>
        <taxon>Pterygota</taxon>
        <taxon>Neoptera</taxon>
        <taxon>Endopterygota</taxon>
        <taxon>Coleoptera</taxon>
        <taxon>Polyphaga</taxon>
        <taxon>Cucujiformia</taxon>
        <taxon>Chrysomeloidea</taxon>
        <taxon>Cerambycidae</taxon>
        <taxon>Cerambycinae</taxon>
        <taxon>Callichromatini</taxon>
        <taxon>Aromia</taxon>
    </lineage>
</organism>
<name>A0AAV8Z6R0_9CUCU</name>
<comment type="caution">
    <text evidence="1">The sequence shown here is derived from an EMBL/GenBank/DDBJ whole genome shotgun (WGS) entry which is preliminary data.</text>
</comment>
<protein>
    <submittedName>
        <fullName evidence="1">Uncharacterized protein</fullName>
    </submittedName>
</protein>
<proteinExistence type="predicted"/>
<reference evidence="1" key="1">
    <citation type="journal article" date="2023" name="Insect Mol. Biol.">
        <title>Genome sequencing provides insights into the evolution of gene families encoding plant cell wall-degrading enzymes in longhorned beetles.</title>
        <authorList>
            <person name="Shin N.R."/>
            <person name="Okamura Y."/>
            <person name="Kirsch R."/>
            <person name="Pauchet Y."/>
        </authorList>
    </citation>
    <scope>NUCLEOTIDE SEQUENCE</scope>
    <source>
        <strain evidence="1">AMC_N1</strain>
    </source>
</reference>